<sequence>MHSPSGELIKVRCPSIFCTGLVELINGRIAPHDGTVPGHCPWIGTRVVDDTTDIDPDYFAKMRAKREA</sequence>
<proteinExistence type="predicted"/>
<dbReference type="AlphaFoldDB" id="A0A511MED3"/>
<evidence type="ECO:0000313" key="2">
    <source>
        <dbReference type="Proteomes" id="UP000321424"/>
    </source>
</evidence>
<keyword evidence="2" id="KW-1185">Reference proteome</keyword>
<accession>A0A511MED3</accession>
<evidence type="ECO:0000313" key="1">
    <source>
        <dbReference type="EMBL" id="GEM39015.1"/>
    </source>
</evidence>
<dbReference type="EMBL" id="BJXA01000021">
    <property type="protein sequence ID" value="GEM39015.1"/>
    <property type="molecule type" value="Genomic_DNA"/>
</dbReference>
<dbReference type="OrthoDB" id="4561458at2"/>
<reference evidence="1 2" key="1">
    <citation type="submission" date="2019-07" db="EMBL/GenBank/DDBJ databases">
        <title>Whole genome shotgun sequence of Nocardia ninae NBRC 108245.</title>
        <authorList>
            <person name="Hosoyama A."/>
            <person name="Uohara A."/>
            <person name="Ohji S."/>
            <person name="Ichikawa N."/>
        </authorList>
    </citation>
    <scope>NUCLEOTIDE SEQUENCE [LARGE SCALE GENOMIC DNA]</scope>
    <source>
        <strain evidence="1 2">NBRC 108245</strain>
    </source>
</reference>
<dbReference type="Proteomes" id="UP000321424">
    <property type="component" value="Unassembled WGS sequence"/>
</dbReference>
<dbReference type="RefSeq" id="WP_147132073.1">
    <property type="nucleotide sequence ID" value="NZ_BJXA01000021.1"/>
</dbReference>
<gene>
    <name evidence="1" type="ORF">NN4_35340</name>
</gene>
<name>A0A511MED3_9NOCA</name>
<protein>
    <submittedName>
        <fullName evidence="1">Uncharacterized protein</fullName>
    </submittedName>
</protein>
<comment type="caution">
    <text evidence="1">The sequence shown here is derived from an EMBL/GenBank/DDBJ whole genome shotgun (WGS) entry which is preliminary data.</text>
</comment>
<organism evidence="1 2">
    <name type="scientific">Nocardia ninae NBRC 108245</name>
    <dbReference type="NCBI Taxonomy" id="1210091"/>
    <lineage>
        <taxon>Bacteria</taxon>
        <taxon>Bacillati</taxon>
        <taxon>Actinomycetota</taxon>
        <taxon>Actinomycetes</taxon>
        <taxon>Mycobacteriales</taxon>
        <taxon>Nocardiaceae</taxon>
        <taxon>Nocardia</taxon>
    </lineage>
</organism>